<comment type="caution">
    <text evidence="2">The sequence shown here is derived from an EMBL/GenBank/DDBJ whole genome shotgun (WGS) entry which is preliminary data.</text>
</comment>
<feature type="compositionally biased region" description="Polar residues" evidence="1">
    <location>
        <begin position="68"/>
        <end position="78"/>
    </location>
</feature>
<feature type="region of interest" description="Disordered" evidence="1">
    <location>
        <begin position="118"/>
        <end position="208"/>
    </location>
</feature>
<accession>A0A8T1VGP0</accession>
<evidence type="ECO:0000313" key="2">
    <source>
        <dbReference type="EMBL" id="KAG7380231.1"/>
    </source>
</evidence>
<name>A0A8T1VGP0_9STRA</name>
<gene>
    <name evidence="2" type="ORF">PHYPSEUDO_007617</name>
</gene>
<dbReference type="OrthoDB" id="129607at2759"/>
<dbReference type="AlphaFoldDB" id="A0A8T1VGP0"/>
<feature type="compositionally biased region" description="Polar residues" evidence="1">
    <location>
        <begin position="118"/>
        <end position="142"/>
    </location>
</feature>
<protein>
    <submittedName>
        <fullName evidence="2">Uncharacterized protein</fullName>
    </submittedName>
</protein>
<evidence type="ECO:0000256" key="1">
    <source>
        <dbReference type="SAM" id="MobiDB-lite"/>
    </source>
</evidence>
<feature type="region of interest" description="Disordered" evidence="1">
    <location>
        <begin position="68"/>
        <end position="90"/>
    </location>
</feature>
<keyword evidence="3" id="KW-1185">Reference proteome</keyword>
<feature type="compositionally biased region" description="Basic residues" evidence="1">
    <location>
        <begin position="194"/>
        <end position="208"/>
    </location>
</feature>
<reference evidence="2" key="1">
    <citation type="submission" date="2021-02" db="EMBL/GenBank/DDBJ databases">
        <authorList>
            <person name="Palmer J.M."/>
        </authorList>
    </citation>
    <scope>NUCLEOTIDE SEQUENCE</scope>
    <source>
        <strain evidence="2">SCRP734</strain>
    </source>
</reference>
<feature type="compositionally biased region" description="Acidic residues" evidence="1">
    <location>
        <begin position="152"/>
        <end position="161"/>
    </location>
</feature>
<sequence length="208" mass="23724">MAVQALTETSVKNLTDQQRITVEKLGEALTATHAGLHEQFQRMQMVQDERGGQIERFVNDRLAQALQAQNNRSQQQSPVNDDTDTNGDDVTTYDEYQLERRMQEAWRRNYLDESSCVSHGAASSTDQDQCSQTLLVSQSANSRTEHEPLREVEDEEEESEQREEGTFLLQESSTPEMGDIVLTQPTHVRENAQQHHHSPQHPPHKRCG</sequence>
<dbReference type="EMBL" id="JAGDFM010000304">
    <property type="protein sequence ID" value="KAG7380231.1"/>
    <property type="molecule type" value="Genomic_DNA"/>
</dbReference>
<organism evidence="2 3">
    <name type="scientific">Phytophthora pseudosyringae</name>
    <dbReference type="NCBI Taxonomy" id="221518"/>
    <lineage>
        <taxon>Eukaryota</taxon>
        <taxon>Sar</taxon>
        <taxon>Stramenopiles</taxon>
        <taxon>Oomycota</taxon>
        <taxon>Peronosporomycetes</taxon>
        <taxon>Peronosporales</taxon>
        <taxon>Peronosporaceae</taxon>
        <taxon>Phytophthora</taxon>
    </lineage>
</organism>
<evidence type="ECO:0000313" key="3">
    <source>
        <dbReference type="Proteomes" id="UP000694044"/>
    </source>
</evidence>
<dbReference type="Proteomes" id="UP000694044">
    <property type="component" value="Unassembled WGS sequence"/>
</dbReference>
<proteinExistence type="predicted"/>